<comment type="pathway">
    <text evidence="2">Protein modification; protein glycosylation.</text>
</comment>
<evidence type="ECO:0000256" key="8">
    <source>
        <dbReference type="ARBA" id="ARBA00045912"/>
    </source>
</evidence>
<feature type="transmembrane region" description="Helical" evidence="9">
    <location>
        <begin position="74"/>
        <end position="97"/>
    </location>
</feature>
<feature type="transmembrane region" description="Helical" evidence="9">
    <location>
        <begin position="273"/>
        <end position="292"/>
    </location>
</feature>
<feature type="transmembrane region" description="Helical" evidence="9">
    <location>
        <begin position="238"/>
        <end position="261"/>
    </location>
</feature>
<organism evidence="10 11">
    <name type="scientific">Peronospora belbahrii</name>
    <dbReference type="NCBI Taxonomy" id="622444"/>
    <lineage>
        <taxon>Eukaryota</taxon>
        <taxon>Sar</taxon>
        <taxon>Stramenopiles</taxon>
        <taxon>Oomycota</taxon>
        <taxon>Peronosporomycetes</taxon>
        <taxon>Peronosporales</taxon>
        <taxon>Peronosporaceae</taxon>
        <taxon>Peronospora</taxon>
    </lineage>
</organism>
<evidence type="ECO:0000256" key="4">
    <source>
        <dbReference type="ARBA" id="ARBA00022692"/>
    </source>
</evidence>
<evidence type="ECO:0000256" key="6">
    <source>
        <dbReference type="ARBA" id="ARBA00022989"/>
    </source>
</evidence>
<dbReference type="AlphaFoldDB" id="A0AAU9LC39"/>
<sequence length="424" mass="46884">MVSDTLKDDETMTGYVTVLSMYCCAAMIEALAEPMYVLAHASVLVSWQVAAQSAAFLVRAVVQYMGVVMLELNLIAYGIAELSYAVTLLVMFMVLYWRRIYVLSSEKDKFALTTMTQLLPGKPDGNIDWYHAELMALMVPLTVQSGVKYLLAEGDKWVLTGFASLQAMGVAETEERSKNDKEINNKSRADGQTLLLVLLKLMNLVGLLFVCFGTSYAYTLAILLYGAEKARQGVGAALAVYCAYIPFLGVNGICEAVVHAIGNDYELMQLNKLLGVFFAIYALSALVFMQVLDWGTFGLILANCVNMGCRILYCLAFLASYFRQVACKRQTSNDFINGLSFWCQSLPDRLVVTAFVISLAVTLTSQHVLLNSETDSSLMFRHMVHVAVGALCFAGVVLILYVKEWYLLRAQLTALWGQGKSHDD</sequence>
<evidence type="ECO:0000256" key="9">
    <source>
        <dbReference type="RuleBase" id="RU365067"/>
    </source>
</evidence>
<comment type="caution">
    <text evidence="9">Lacks conserved residue(s) required for the propagation of feature annotation.</text>
</comment>
<dbReference type="PANTHER" id="PTHR13117:SF5">
    <property type="entry name" value="PROTEIN RFT1 HOMOLOG"/>
    <property type="match status" value="1"/>
</dbReference>
<dbReference type="Proteomes" id="UP001160483">
    <property type="component" value="Unassembled WGS sequence"/>
</dbReference>
<feature type="transmembrane region" description="Helical" evidence="9">
    <location>
        <begin position="382"/>
        <end position="402"/>
    </location>
</feature>
<gene>
    <name evidence="10" type="ORF">PBS003_LOCUS5381</name>
</gene>
<keyword evidence="5" id="KW-0256">Endoplasmic reticulum</keyword>
<comment type="similarity">
    <text evidence="3 9">Belongs to the RFT1 family.</text>
</comment>
<comment type="caution">
    <text evidence="10">The sequence shown here is derived from an EMBL/GenBank/DDBJ whole genome shotgun (WGS) entry which is preliminary data.</text>
</comment>
<dbReference type="GO" id="GO:0034203">
    <property type="term" value="P:glycolipid translocation"/>
    <property type="evidence" value="ECO:0007669"/>
    <property type="project" value="TreeGrafter"/>
</dbReference>
<dbReference type="Pfam" id="PF04506">
    <property type="entry name" value="Rft-1"/>
    <property type="match status" value="2"/>
</dbReference>
<keyword evidence="6 9" id="KW-1133">Transmembrane helix</keyword>
<feature type="transmembrane region" description="Helical" evidence="9">
    <location>
        <begin position="12"/>
        <end position="32"/>
    </location>
</feature>
<feature type="transmembrane region" description="Helical" evidence="9">
    <location>
        <begin position="350"/>
        <end position="370"/>
    </location>
</feature>
<evidence type="ECO:0000256" key="2">
    <source>
        <dbReference type="ARBA" id="ARBA00004922"/>
    </source>
</evidence>
<reference evidence="10" key="1">
    <citation type="submission" date="2021-11" db="EMBL/GenBank/DDBJ databases">
        <authorList>
            <person name="Islam A."/>
            <person name="Islam S."/>
            <person name="Flora M.S."/>
            <person name="Rahman M."/>
            <person name="Ziaur R.M."/>
            <person name="Epstein J.H."/>
            <person name="Hassan M."/>
            <person name="Klassen M."/>
            <person name="Woodard K."/>
            <person name="Webb A."/>
            <person name="Webby R.J."/>
            <person name="El Zowalaty M.E."/>
        </authorList>
    </citation>
    <scope>NUCLEOTIDE SEQUENCE</scope>
    <source>
        <strain evidence="10">Pbs3</strain>
    </source>
</reference>
<evidence type="ECO:0000313" key="11">
    <source>
        <dbReference type="Proteomes" id="UP001160483"/>
    </source>
</evidence>
<feature type="transmembrane region" description="Helical" evidence="9">
    <location>
        <begin position="194"/>
        <end position="218"/>
    </location>
</feature>
<evidence type="ECO:0000313" key="10">
    <source>
        <dbReference type="EMBL" id="CAH0478693.1"/>
    </source>
</evidence>
<keyword evidence="7 9" id="KW-0472">Membrane</keyword>
<feature type="transmembrane region" description="Helical" evidence="9">
    <location>
        <begin position="298"/>
        <end position="322"/>
    </location>
</feature>
<protein>
    <recommendedName>
        <fullName evidence="9">Protein RFT1 homolog</fullName>
    </recommendedName>
</protein>
<dbReference type="InterPro" id="IPR007594">
    <property type="entry name" value="RFT1"/>
</dbReference>
<evidence type="ECO:0000256" key="3">
    <source>
        <dbReference type="ARBA" id="ARBA00010288"/>
    </source>
</evidence>
<evidence type="ECO:0000256" key="1">
    <source>
        <dbReference type="ARBA" id="ARBA00004477"/>
    </source>
</evidence>
<dbReference type="GO" id="GO:0006488">
    <property type="term" value="P:dolichol-linked oligosaccharide biosynthetic process"/>
    <property type="evidence" value="ECO:0007669"/>
    <property type="project" value="InterPro"/>
</dbReference>
<dbReference type="EMBL" id="CAKKTJ010000269">
    <property type="protein sequence ID" value="CAH0478693.1"/>
    <property type="molecule type" value="Genomic_DNA"/>
</dbReference>
<evidence type="ECO:0000256" key="7">
    <source>
        <dbReference type="ARBA" id="ARBA00023136"/>
    </source>
</evidence>
<name>A0AAU9LC39_9STRA</name>
<proteinExistence type="inferred from homology"/>
<comment type="subcellular location">
    <subcellularLocation>
        <location evidence="1 9">Endoplasmic reticulum membrane</location>
        <topology evidence="1 9">Multi-pass membrane protein</topology>
    </subcellularLocation>
</comment>
<keyword evidence="4 9" id="KW-0812">Transmembrane</keyword>
<accession>A0AAU9LC39</accession>
<dbReference type="GO" id="GO:0005789">
    <property type="term" value="C:endoplasmic reticulum membrane"/>
    <property type="evidence" value="ECO:0007669"/>
    <property type="project" value="UniProtKB-SubCell"/>
</dbReference>
<evidence type="ECO:0000256" key="5">
    <source>
        <dbReference type="ARBA" id="ARBA00022824"/>
    </source>
</evidence>
<dbReference type="PANTHER" id="PTHR13117">
    <property type="entry name" value="ENDOPLASMIC RETICULUM MULTISPAN TRANSMEMBRANE PROTEIN-RELATED"/>
    <property type="match status" value="1"/>
</dbReference>
<comment type="function">
    <text evidence="8 9">Intramembrane glycolipid transporter that operates in the biosynthetic pathway of dolichol-linked oligosaccharides, the glycan precursors employed in protein asparagine (N)-glycosylation. The sequential addition of sugars to dolichol pyrophosphate produces dolichol-linked oligosaccharides containing fourteen sugars, including two GlcNAcs, nine mannoses and three glucoses. Once assembled, the oligosaccharide is transferred from the lipid to nascent proteins by oligosaccharyltransferases. The assembly of dolichol-linked oligosaccharides begins on the cytosolic side of the endoplasmic reticulum membrane and finishes in its lumen. RFT1 could mediate the translocation of the cytosolically oriented intermediate DolPP-GlcNAc2Man5, produced by ALG11, into the ER lumen where dolichol-linked oligosaccharides assembly continues. However, the intramembrane lipid transporter activity could not be confirmed in vitro.</text>
</comment>